<accession>D7CI24</accession>
<dbReference type="EMBL" id="CP002047">
    <property type="protein sequence ID" value="ADI11202.1"/>
    <property type="molecule type" value="Genomic_DNA"/>
</dbReference>
<keyword evidence="2" id="KW-1185">Reference proteome</keyword>
<dbReference type="STRING" id="749414.SBI_08084"/>
<evidence type="ECO:0000313" key="1">
    <source>
        <dbReference type="EMBL" id="ADI11202.1"/>
    </source>
</evidence>
<dbReference type="RefSeq" id="WP_014180652.1">
    <property type="nucleotide sequence ID" value="NC_016582.1"/>
</dbReference>
<name>D7CI24_STRBB</name>
<gene>
    <name evidence="1" type="ordered locus">SBI_08084</name>
</gene>
<dbReference type="AlphaFoldDB" id="D7CI24"/>
<dbReference type="KEGG" id="sbh:SBI_08084"/>
<reference evidence="1 2" key="1">
    <citation type="journal article" date="2010" name="J. Bacteriol.">
        <title>Genome sequence of the milbemycin-producing bacterium Streptomyces bingchenggensis.</title>
        <authorList>
            <person name="Wang X.J."/>
            <person name="Yan Y.J."/>
            <person name="Zhang B."/>
            <person name="An J."/>
            <person name="Wang J.J."/>
            <person name="Tian J."/>
            <person name="Jiang L."/>
            <person name="Chen Y.H."/>
            <person name="Huang S.X."/>
            <person name="Yin M."/>
            <person name="Zhang J."/>
            <person name="Gao A.L."/>
            <person name="Liu C.X."/>
            <person name="Zhu Z.X."/>
            <person name="Xiang W.S."/>
        </authorList>
    </citation>
    <scope>NUCLEOTIDE SEQUENCE [LARGE SCALE GENOMIC DNA]</scope>
    <source>
        <strain evidence="1 2">BCW-1</strain>
    </source>
</reference>
<dbReference type="Proteomes" id="UP000000377">
    <property type="component" value="Chromosome"/>
</dbReference>
<dbReference type="HOGENOM" id="CLU_3173526_0_0_11"/>
<protein>
    <submittedName>
        <fullName evidence="1">Uncharacterized protein</fullName>
    </submittedName>
</protein>
<dbReference type="PATRIC" id="fig|749414.3.peg.8316"/>
<sequence length="47" mass="5097">MPSSNTISLSSFTSSFVTSHCADDIPSISYGYRGGDAGYIEYPSHQY</sequence>
<proteinExistence type="predicted"/>
<evidence type="ECO:0000313" key="2">
    <source>
        <dbReference type="Proteomes" id="UP000000377"/>
    </source>
</evidence>
<organism evidence="1 2">
    <name type="scientific">Streptomyces bingchenggensis (strain BCW-1)</name>
    <dbReference type="NCBI Taxonomy" id="749414"/>
    <lineage>
        <taxon>Bacteria</taxon>
        <taxon>Bacillati</taxon>
        <taxon>Actinomycetota</taxon>
        <taxon>Actinomycetes</taxon>
        <taxon>Kitasatosporales</taxon>
        <taxon>Streptomycetaceae</taxon>
        <taxon>Streptomyces</taxon>
    </lineage>
</organism>